<accession>A0ABV7PIG9</accession>
<name>A0ABV7PIG9_9BURK</name>
<sequence>MLYKYLSPERIDVLQNLKIRFTQPCSLNDPFESALLIRTDAFQTFKENLEREAANLAPKSEQDRQLLEETKAELLEQAKHSMAPHAVGRELSDYLNRSQGVLSLSRTNDSLLMWAHYCNSHRGYVLGLDDTHPWFYQQNGLGESTRPHNVIYTSRRIAVQEDAEDLYDRLLCYKSLEWAYEQEVRIFRTFGAHDEPSVDNDINKVHLFDIPKECIKEIYIGANADSSLFNAVFEAIFRKKLDVKIFVAYVDDERYALNFRPIEDHSPD</sequence>
<reference evidence="2" key="1">
    <citation type="journal article" date="2019" name="Int. J. Syst. Evol. Microbiol.">
        <title>The Global Catalogue of Microorganisms (GCM) 10K type strain sequencing project: providing services to taxonomists for standard genome sequencing and annotation.</title>
        <authorList>
            <consortium name="The Broad Institute Genomics Platform"/>
            <consortium name="The Broad Institute Genome Sequencing Center for Infectious Disease"/>
            <person name="Wu L."/>
            <person name="Ma J."/>
        </authorList>
    </citation>
    <scope>NUCLEOTIDE SEQUENCE [LARGE SCALE GENOMIC DNA]</scope>
    <source>
        <strain evidence="2">CCM 7480</strain>
    </source>
</reference>
<dbReference type="RefSeq" id="WP_379735487.1">
    <property type="nucleotide sequence ID" value="NZ_JBHRVV010000001.1"/>
</dbReference>
<comment type="caution">
    <text evidence="1">The sequence shown here is derived from an EMBL/GenBank/DDBJ whole genome shotgun (WGS) entry which is preliminary data.</text>
</comment>
<evidence type="ECO:0000313" key="2">
    <source>
        <dbReference type="Proteomes" id="UP001595665"/>
    </source>
</evidence>
<proteinExistence type="predicted"/>
<protein>
    <submittedName>
        <fullName evidence="1">DUF2971 domain-containing protein</fullName>
    </submittedName>
</protein>
<dbReference type="InterPro" id="IPR021352">
    <property type="entry name" value="DUF2971"/>
</dbReference>
<dbReference type="Pfam" id="PF11185">
    <property type="entry name" value="DUF2971"/>
    <property type="match status" value="1"/>
</dbReference>
<organism evidence="1 2">
    <name type="scientific">Massilia haematophila</name>
    <dbReference type="NCBI Taxonomy" id="457923"/>
    <lineage>
        <taxon>Bacteria</taxon>
        <taxon>Pseudomonadati</taxon>
        <taxon>Pseudomonadota</taxon>
        <taxon>Betaproteobacteria</taxon>
        <taxon>Burkholderiales</taxon>
        <taxon>Oxalobacteraceae</taxon>
        <taxon>Telluria group</taxon>
        <taxon>Massilia</taxon>
    </lineage>
</organism>
<keyword evidence="2" id="KW-1185">Reference proteome</keyword>
<evidence type="ECO:0000313" key="1">
    <source>
        <dbReference type="EMBL" id="MFC3458990.1"/>
    </source>
</evidence>
<dbReference type="EMBL" id="JBHRVV010000001">
    <property type="protein sequence ID" value="MFC3458990.1"/>
    <property type="molecule type" value="Genomic_DNA"/>
</dbReference>
<dbReference type="Proteomes" id="UP001595665">
    <property type="component" value="Unassembled WGS sequence"/>
</dbReference>
<gene>
    <name evidence="1" type="ORF">ACFOPH_12160</name>
</gene>